<organism evidence="1 2">
    <name type="scientific">Violaceomyces palustris</name>
    <dbReference type="NCBI Taxonomy" id="1673888"/>
    <lineage>
        <taxon>Eukaryota</taxon>
        <taxon>Fungi</taxon>
        <taxon>Dikarya</taxon>
        <taxon>Basidiomycota</taxon>
        <taxon>Ustilaginomycotina</taxon>
        <taxon>Ustilaginomycetes</taxon>
        <taxon>Violaceomycetales</taxon>
        <taxon>Violaceomycetaceae</taxon>
        <taxon>Violaceomyces</taxon>
    </lineage>
</organism>
<evidence type="ECO:0000313" key="1">
    <source>
        <dbReference type="EMBL" id="PWN48968.1"/>
    </source>
</evidence>
<gene>
    <name evidence="1" type="ORF">IE53DRAFT_169933</name>
</gene>
<sequence>MKRKGGRNRAVQALLEKGSCSVDVVGTRFRLRVGEDVVRGGRWMCSLRRGGGWTGSVRGFGFGGRDRRGWRVDGGVGKKEEGGGRLFKE</sequence>
<name>A0ACD0NT02_9BASI</name>
<accession>A0ACD0NT02</accession>
<proteinExistence type="predicted"/>
<keyword evidence="2" id="KW-1185">Reference proteome</keyword>
<reference evidence="1 2" key="1">
    <citation type="journal article" date="2018" name="Mol. Biol. Evol.">
        <title>Broad Genomic Sampling Reveals a Smut Pathogenic Ancestry of the Fungal Clade Ustilaginomycotina.</title>
        <authorList>
            <person name="Kijpornyongpan T."/>
            <person name="Mondo S.J."/>
            <person name="Barry K."/>
            <person name="Sandor L."/>
            <person name="Lee J."/>
            <person name="Lipzen A."/>
            <person name="Pangilinan J."/>
            <person name="LaButti K."/>
            <person name="Hainaut M."/>
            <person name="Henrissat B."/>
            <person name="Grigoriev I.V."/>
            <person name="Spatafora J.W."/>
            <person name="Aime M.C."/>
        </authorList>
    </citation>
    <scope>NUCLEOTIDE SEQUENCE [LARGE SCALE GENOMIC DNA]</scope>
    <source>
        <strain evidence="1 2">SA 807</strain>
    </source>
</reference>
<protein>
    <submittedName>
        <fullName evidence="1">Uncharacterized protein</fullName>
    </submittedName>
</protein>
<evidence type="ECO:0000313" key="2">
    <source>
        <dbReference type="Proteomes" id="UP000245626"/>
    </source>
</evidence>
<dbReference type="Proteomes" id="UP000245626">
    <property type="component" value="Unassembled WGS sequence"/>
</dbReference>
<dbReference type="EMBL" id="KZ820117">
    <property type="protein sequence ID" value="PWN48968.1"/>
    <property type="molecule type" value="Genomic_DNA"/>
</dbReference>